<evidence type="ECO:0000313" key="2">
    <source>
        <dbReference type="Proteomes" id="UP000295087"/>
    </source>
</evidence>
<gene>
    <name evidence="1" type="ORF">DFR75_102428</name>
</gene>
<sequence>MSSTHSYSRDRFLAEFFPDVNERRVVEEGARRIVAAGFQRFSGVSAGEGVGVANFSGEFDDVGDGFAGDAHFGADAAG</sequence>
<accession>A0A4R6PP78</accession>
<protein>
    <submittedName>
        <fullName evidence="1">Uncharacterized protein</fullName>
    </submittedName>
</protein>
<comment type="caution">
    <text evidence="1">The sequence shown here is derived from an EMBL/GenBank/DDBJ whole genome shotgun (WGS) entry which is preliminary data.</text>
</comment>
<dbReference type="EMBL" id="SNXK01000002">
    <property type="protein sequence ID" value="TDP39709.1"/>
    <property type="molecule type" value="Genomic_DNA"/>
</dbReference>
<dbReference type="Proteomes" id="UP000295087">
    <property type="component" value="Unassembled WGS sequence"/>
</dbReference>
<dbReference type="AlphaFoldDB" id="A0A4R6PP78"/>
<organism evidence="1 2">
    <name type="scientific">Nocardia ignorata</name>
    <dbReference type="NCBI Taxonomy" id="145285"/>
    <lineage>
        <taxon>Bacteria</taxon>
        <taxon>Bacillati</taxon>
        <taxon>Actinomycetota</taxon>
        <taxon>Actinomycetes</taxon>
        <taxon>Mycobacteriales</taxon>
        <taxon>Nocardiaceae</taxon>
        <taxon>Nocardia</taxon>
    </lineage>
</organism>
<evidence type="ECO:0000313" key="1">
    <source>
        <dbReference type="EMBL" id="TDP39709.1"/>
    </source>
</evidence>
<proteinExistence type="predicted"/>
<keyword evidence="2" id="KW-1185">Reference proteome</keyword>
<reference evidence="1 2" key="1">
    <citation type="submission" date="2019-03" db="EMBL/GenBank/DDBJ databases">
        <title>Genomic Encyclopedia of Type Strains, Phase IV (KMG-IV): sequencing the most valuable type-strain genomes for metagenomic binning, comparative biology and taxonomic classification.</title>
        <authorList>
            <person name="Goeker M."/>
        </authorList>
    </citation>
    <scope>NUCLEOTIDE SEQUENCE [LARGE SCALE GENOMIC DNA]</scope>
    <source>
        <strain evidence="1 2">DSM 44496</strain>
    </source>
</reference>
<name>A0A4R6PP78_NOCIG</name>